<feature type="domain" description="Carboxylesterase type B" evidence="2">
    <location>
        <begin position="6"/>
        <end position="124"/>
    </location>
</feature>
<gene>
    <name evidence="3" type="ORF">RQC66_41790</name>
</gene>
<keyword evidence="1" id="KW-0378">Hydrolase</keyword>
<dbReference type="PANTHER" id="PTHR43918">
    <property type="entry name" value="ACETYLCHOLINESTERASE"/>
    <property type="match status" value="1"/>
</dbReference>
<organism evidence="3 4">
    <name type="scientific">Streptomyces justiciae</name>
    <dbReference type="NCBI Taxonomy" id="2780140"/>
    <lineage>
        <taxon>Bacteria</taxon>
        <taxon>Bacillati</taxon>
        <taxon>Actinomycetota</taxon>
        <taxon>Actinomycetes</taxon>
        <taxon>Kitasatosporales</taxon>
        <taxon>Streptomycetaceae</taxon>
        <taxon>Streptomyces</taxon>
    </lineage>
</organism>
<dbReference type="Pfam" id="PF00135">
    <property type="entry name" value="COesterase"/>
    <property type="match status" value="1"/>
</dbReference>
<dbReference type="SUPFAM" id="SSF53474">
    <property type="entry name" value="alpha/beta-Hydrolases"/>
    <property type="match status" value="1"/>
</dbReference>
<evidence type="ECO:0000259" key="2">
    <source>
        <dbReference type="Pfam" id="PF00135"/>
    </source>
</evidence>
<dbReference type="EMBL" id="JAVTLL010000046">
    <property type="protein sequence ID" value="MDT7847272.1"/>
    <property type="molecule type" value="Genomic_DNA"/>
</dbReference>
<evidence type="ECO:0000313" key="4">
    <source>
        <dbReference type="Proteomes" id="UP001257948"/>
    </source>
</evidence>
<name>A0ABU3M6W8_9ACTN</name>
<proteinExistence type="predicted"/>
<dbReference type="Gene3D" id="3.40.50.1820">
    <property type="entry name" value="alpha/beta hydrolase"/>
    <property type="match status" value="1"/>
</dbReference>
<dbReference type="Proteomes" id="UP001257948">
    <property type="component" value="Unassembled WGS sequence"/>
</dbReference>
<dbReference type="InterPro" id="IPR050654">
    <property type="entry name" value="AChE-related_enzymes"/>
</dbReference>
<dbReference type="InterPro" id="IPR029058">
    <property type="entry name" value="AB_hydrolase_fold"/>
</dbReference>
<accession>A0ABU3M6W8</accession>
<evidence type="ECO:0000313" key="3">
    <source>
        <dbReference type="EMBL" id="MDT7847272.1"/>
    </source>
</evidence>
<reference evidence="4" key="1">
    <citation type="submission" date="2023-07" db="EMBL/GenBank/DDBJ databases">
        <title>Draft genome sequence of the endophytic actinobacterium Streptomyces justiciae WPN32, a potential antibiotic producer.</title>
        <authorList>
            <person name="Yasawong M."/>
            <person name="Pana W."/>
            <person name="Ganta P."/>
            <person name="Santapan N."/>
            <person name="Songngamsuk T."/>
            <person name="Phatcharaharikarn M."/>
            <person name="Kerdtoob S."/>
            <person name="Nantapong N."/>
        </authorList>
    </citation>
    <scope>NUCLEOTIDE SEQUENCE [LARGE SCALE GENOMIC DNA]</scope>
    <source>
        <strain evidence="4">WPN32</strain>
    </source>
</reference>
<keyword evidence="4" id="KW-1185">Reference proteome</keyword>
<comment type="caution">
    <text evidence="3">The sequence shown here is derived from an EMBL/GenBank/DDBJ whole genome shotgun (WGS) entry which is preliminary data.</text>
</comment>
<protein>
    <submittedName>
        <fullName evidence="3">Carboxylesterase family protein</fullName>
    </submittedName>
</protein>
<dbReference type="PANTHER" id="PTHR43918:SF4">
    <property type="entry name" value="CARBOXYLIC ESTER HYDROLASE"/>
    <property type="match status" value="1"/>
</dbReference>
<evidence type="ECO:0000256" key="1">
    <source>
        <dbReference type="ARBA" id="ARBA00022801"/>
    </source>
</evidence>
<dbReference type="RefSeq" id="WP_314207489.1">
    <property type="nucleotide sequence ID" value="NZ_JAVTLL010000046.1"/>
</dbReference>
<sequence length="126" mass="13903">MRTTRTVAAGSTSAVYRYEFNDPTSPTLYGFRVPGEDMSNAHSAELAYLFDFTLGERPLTATQKELSAQMMRYWGAFARSGDPNVQGQPAWPRFDAADRVMQLRTGGAGEVITGYAADHHCGFWLG</sequence>
<dbReference type="InterPro" id="IPR002018">
    <property type="entry name" value="CarbesteraseB"/>
</dbReference>